<protein>
    <submittedName>
        <fullName evidence="1">Uncharacterized protein</fullName>
    </submittedName>
</protein>
<dbReference type="EMBL" id="CAJPWZ010001126">
    <property type="protein sequence ID" value="CAG2208942.1"/>
    <property type="molecule type" value="Genomic_DNA"/>
</dbReference>
<dbReference type="AlphaFoldDB" id="A0A8S3RI54"/>
<evidence type="ECO:0000313" key="1">
    <source>
        <dbReference type="EMBL" id="CAG2208942.1"/>
    </source>
</evidence>
<proteinExistence type="predicted"/>
<keyword evidence="2" id="KW-1185">Reference proteome</keyword>
<dbReference type="Proteomes" id="UP000683360">
    <property type="component" value="Unassembled WGS sequence"/>
</dbReference>
<accession>A0A8S3RI54</accession>
<comment type="caution">
    <text evidence="1">The sequence shown here is derived from an EMBL/GenBank/DDBJ whole genome shotgun (WGS) entry which is preliminary data.</text>
</comment>
<reference evidence="1" key="1">
    <citation type="submission" date="2021-03" db="EMBL/GenBank/DDBJ databases">
        <authorList>
            <person name="Bekaert M."/>
        </authorList>
    </citation>
    <scope>NUCLEOTIDE SEQUENCE</scope>
</reference>
<sequence>MTPKLTDEKRDDFINTYFGDLDDGSDFEGFDLNDYMNNSGILREKVSEQDIEDINVLIDEAKGWSKIDEPPFSAPFTGTPDLNDIDMGEDSQPIDYFNLLFKNSMWETIVEQSNLYVERRLQTNTVMTTQNSDEVPELIQVYSDQQLASIIENSDENCTIIIVNGDNPIEHDVVESNQGHVYADVQITNLPNISADQDQKVPTVVDQPDAL</sequence>
<name>A0A8S3RI54_MYTED</name>
<evidence type="ECO:0000313" key="2">
    <source>
        <dbReference type="Proteomes" id="UP000683360"/>
    </source>
</evidence>
<organism evidence="1 2">
    <name type="scientific">Mytilus edulis</name>
    <name type="common">Blue mussel</name>
    <dbReference type="NCBI Taxonomy" id="6550"/>
    <lineage>
        <taxon>Eukaryota</taxon>
        <taxon>Metazoa</taxon>
        <taxon>Spiralia</taxon>
        <taxon>Lophotrochozoa</taxon>
        <taxon>Mollusca</taxon>
        <taxon>Bivalvia</taxon>
        <taxon>Autobranchia</taxon>
        <taxon>Pteriomorphia</taxon>
        <taxon>Mytilida</taxon>
        <taxon>Mytiloidea</taxon>
        <taxon>Mytilidae</taxon>
        <taxon>Mytilinae</taxon>
        <taxon>Mytilus</taxon>
    </lineage>
</organism>
<gene>
    <name evidence="1" type="ORF">MEDL_23113</name>
</gene>